<dbReference type="SUPFAM" id="SSF53474">
    <property type="entry name" value="alpha/beta-Hydrolases"/>
    <property type="match status" value="1"/>
</dbReference>
<keyword evidence="3" id="KW-1185">Reference proteome</keyword>
<dbReference type="InterPro" id="IPR029058">
    <property type="entry name" value="AB_hydrolase_fold"/>
</dbReference>
<accession>A0ABR1G079</accession>
<evidence type="ECO:0000256" key="1">
    <source>
        <dbReference type="SAM" id="SignalP"/>
    </source>
</evidence>
<organism evidence="2 3">
    <name type="scientific">Aureococcus anophagefferens</name>
    <name type="common">Harmful bloom alga</name>
    <dbReference type="NCBI Taxonomy" id="44056"/>
    <lineage>
        <taxon>Eukaryota</taxon>
        <taxon>Sar</taxon>
        <taxon>Stramenopiles</taxon>
        <taxon>Ochrophyta</taxon>
        <taxon>Pelagophyceae</taxon>
        <taxon>Pelagomonadales</taxon>
        <taxon>Pelagomonadaceae</taxon>
        <taxon>Aureococcus</taxon>
    </lineage>
</organism>
<dbReference type="Gene3D" id="3.40.50.1820">
    <property type="entry name" value="alpha/beta hydrolase"/>
    <property type="match status" value="1"/>
</dbReference>
<reference evidence="2 3" key="1">
    <citation type="submission" date="2024-03" db="EMBL/GenBank/DDBJ databases">
        <title>Aureococcus anophagefferens CCMP1851 and Kratosvirus quantuckense: Draft genome of a second virus-susceptible host strain in the model system.</title>
        <authorList>
            <person name="Chase E."/>
            <person name="Truchon A.R."/>
            <person name="Schepens W."/>
            <person name="Wilhelm S.W."/>
        </authorList>
    </citation>
    <scope>NUCLEOTIDE SEQUENCE [LARGE SCALE GENOMIC DNA]</scope>
    <source>
        <strain evidence="2 3">CCMP1851</strain>
    </source>
</reference>
<dbReference type="EMBL" id="JBBJCI010000151">
    <property type="protein sequence ID" value="KAK7241924.1"/>
    <property type="molecule type" value="Genomic_DNA"/>
</dbReference>
<protein>
    <submittedName>
        <fullName evidence="2">Uncharacterized protein</fullName>
    </submittedName>
</protein>
<dbReference type="Proteomes" id="UP001363151">
    <property type="component" value="Unassembled WGS sequence"/>
</dbReference>
<keyword evidence="1" id="KW-0732">Signal</keyword>
<sequence>MAGRLVASLALLARVLASPYRCQTDPDDDLVLRGRDNATHVIPGLPRNPSDYDYAVERAFVVLPPVCVSELGLEADAAGARSAGRRFWVGRVGDAAWTWRLADCACGWVVFLHGSGGFTYDNWRYALDLASAGYGVLAPDSMGNATGARYREPVDDLAKTLASDGDYAYWCDDEVYAGGCAAFDDADGYPLCFSSDGDAIAADPESWASYYAKVYELRRRELSRVVDWLEASAGPLSDSIWTADKLFLAGSSEGGMAASRFYDDRLHGRLSGLLVLQWSCERNYFAACGAAEAPPWAICEGACDAPILVLEAARDPFFSKNDSVAATVAAAEGYALAGSAWATLERSDARRATSVVLPQRGLAAHGLTGPSGNLVRAAVAAFLRDPLAPLETPLGPAAGLCRRTRAGRRADEFVCAELGAEPPAPPAADCSWPAALIHGVYYAAGALEACAARLPFLDDDAPAGVVLDEEPPARGLPGWWLPLALLAGVAAGRSSVACGDASCLDTRLDDDGGVPAPVATNEAEQERMIELAEGPARGDLV</sequence>
<feature type="chain" id="PRO_5045751271" evidence="1">
    <location>
        <begin position="18"/>
        <end position="541"/>
    </location>
</feature>
<name>A0ABR1G079_AURAN</name>
<evidence type="ECO:0000313" key="2">
    <source>
        <dbReference type="EMBL" id="KAK7241924.1"/>
    </source>
</evidence>
<feature type="signal peptide" evidence="1">
    <location>
        <begin position="1"/>
        <end position="17"/>
    </location>
</feature>
<evidence type="ECO:0000313" key="3">
    <source>
        <dbReference type="Proteomes" id="UP001363151"/>
    </source>
</evidence>
<comment type="caution">
    <text evidence="2">The sequence shown here is derived from an EMBL/GenBank/DDBJ whole genome shotgun (WGS) entry which is preliminary data.</text>
</comment>
<proteinExistence type="predicted"/>
<gene>
    <name evidence="2" type="ORF">SO694_00018014</name>
</gene>